<protein>
    <submittedName>
        <fullName evidence="2">Uncharacterized protein</fullName>
    </submittedName>
</protein>
<feature type="compositionally biased region" description="Polar residues" evidence="1">
    <location>
        <begin position="96"/>
        <end position="112"/>
    </location>
</feature>
<dbReference type="EMBL" id="JARAKH010000714">
    <property type="protein sequence ID" value="KAK8374006.1"/>
    <property type="molecule type" value="Genomic_DNA"/>
</dbReference>
<sequence>MFASANSAVSWEALLCLDDCEHQFETFLVAVGGNDFRMIQKKALLLHSVGAEAQRVFHSQPPAIKATDEDDYATAMRQLRYERSMRKSQEMEEPACNTSNFTGLGSPSTQRQPKCLHHGPVTTQLRPLPAIKGYQDKIVLKDYANPVRHKLRRLTLSVREEVSTKLQNLVEQRVIERIDASEWVSPVVVSRKIRLCVDLRGHNSQLVSEVHPLPTMEELHTKLHGVVFSQIDLRLLASIPGSQHYLDDIVCTGRMKQEHDEFLRLVMKRLQDTQRRRRWQQRARWKLYLWGSRLPGADALSRLPVIEKIEEGEEEYEIVALLDDEDAITDQEIQEASSTDEEILTLKEYLRLGFPESAKQCPQVIRPYFQFLHELSEVSGIVHRGMQQLIVSAALRGRYLQLGHNARYGVVRTKQLRSLAWWPGMNCNVENFVWNYSELSL</sequence>
<keyword evidence="3" id="KW-1185">Reference proteome</keyword>
<gene>
    <name evidence="2" type="ORF">O3P69_012437</name>
</gene>
<evidence type="ECO:0000313" key="2">
    <source>
        <dbReference type="EMBL" id="KAK8374006.1"/>
    </source>
</evidence>
<evidence type="ECO:0000256" key="1">
    <source>
        <dbReference type="SAM" id="MobiDB-lite"/>
    </source>
</evidence>
<feature type="region of interest" description="Disordered" evidence="1">
    <location>
        <begin position="85"/>
        <end position="120"/>
    </location>
</feature>
<name>A0AAW0SGJ7_SCYPA</name>
<proteinExistence type="predicted"/>
<dbReference type="Gene3D" id="3.30.70.270">
    <property type="match status" value="1"/>
</dbReference>
<dbReference type="SUPFAM" id="SSF56672">
    <property type="entry name" value="DNA/RNA polymerases"/>
    <property type="match status" value="1"/>
</dbReference>
<dbReference type="InterPro" id="IPR050951">
    <property type="entry name" value="Retrovirus_Pol_polyprotein"/>
</dbReference>
<dbReference type="PANTHER" id="PTHR37984">
    <property type="entry name" value="PROTEIN CBG26694"/>
    <property type="match status" value="1"/>
</dbReference>
<dbReference type="InterPro" id="IPR043502">
    <property type="entry name" value="DNA/RNA_pol_sf"/>
</dbReference>
<evidence type="ECO:0000313" key="3">
    <source>
        <dbReference type="Proteomes" id="UP001487740"/>
    </source>
</evidence>
<dbReference type="Gene3D" id="3.10.10.10">
    <property type="entry name" value="HIV Type 1 Reverse Transcriptase, subunit A, domain 1"/>
    <property type="match status" value="1"/>
</dbReference>
<accession>A0AAW0SGJ7</accession>
<comment type="caution">
    <text evidence="2">The sequence shown here is derived from an EMBL/GenBank/DDBJ whole genome shotgun (WGS) entry which is preliminary data.</text>
</comment>
<dbReference type="GO" id="GO:0071897">
    <property type="term" value="P:DNA biosynthetic process"/>
    <property type="evidence" value="ECO:0007669"/>
    <property type="project" value="UniProtKB-ARBA"/>
</dbReference>
<reference evidence="2 3" key="1">
    <citation type="submission" date="2023-03" db="EMBL/GenBank/DDBJ databases">
        <title>High-quality genome of Scylla paramamosain provides insights in environmental adaptation.</title>
        <authorList>
            <person name="Zhang L."/>
        </authorList>
    </citation>
    <scope>NUCLEOTIDE SEQUENCE [LARGE SCALE GENOMIC DNA]</scope>
    <source>
        <strain evidence="2">LZ_2023a</strain>
        <tissue evidence="2">Muscle</tissue>
    </source>
</reference>
<dbReference type="PANTHER" id="PTHR37984:SF5">
    <property type="entry name" value="PROTEIN NYNRIN-LIKE"/>
    <property type="match status" value="1"/>
</dbReference>
<dbReference type="AlphaFoldDB" id="A0AAW0SGJ7"/>
<dbReference type="InterPro" id="IPR043128">
    <property type="entry name" value="Rev_trsase/Diguanyl_cyclase"/>
</dbReference>
<organism evidence="2 3">
    <name type="scientific">Scylla paramamosain</name>
    <name type="common">Mud crab</name>
    <dbReference type="NCBI Taxonomy" id="85552"/>
    <lineage>
        <taxon>Eukaryota</taxon>
        <taxon>Metazoa</taxon>
        <taxon>Ecdysozoa</taxon>
        <taxon>Arthropoda</taxon>
        <taxon>Crustacea</taxon>
        <taxon>Multicrustacea</taxon>
        <taxon>Malacostraca</taxon>
        <taxon>Eumalacostraca</taxon>
        <taxon>Eucarida</taxon>
        <taxon>Decapoda</taxon>
        <taxon>Pleocyemata</taxon>
        <taxon>Brachyura</taxon>
        <taxon>Eubrachyura</taxon>
        <taxon>Portunoidea</taxon>
        <taxon>Portunidae</taxon>
        <taxon>Portuninae</taxon>
        <taxon>Scylla</taxon>
    </lineage>
</organism>
<dbReference type="Proteomes" id="UP001487740">
    <property type="component" value="Unassembled WGS sequence"/>
</dbReference>